<organism evidence="2 3">
    <name type="scientific">Aerococcus urinaeequi</name>
    <dbReference type="NCBI Taxonomy" id="51665"/>
    <lineage>
        <taxon>Bacteria</taxon>
        <taxon>Bacillati</taxon>
        <taxon>Bacillota</taxon>
        <taxon>Bacilli</taxon>
        <taxon>Lactobacillales</taxon>
        <taxon>Aerococcaceae</taxon>
        <taxon>Aerococcus</taxon>
    </lineage>
</organism>
<gene>
    <name evidence="2" type="ORF">OZ415_02330</name>
</gene>
<keyword evidence="1" id="KW-1133">Transmembrane helix</keyword>
<protein>
    <submittedName>
        <fullName evidence="2">DUF1189 family protein</fullName>
    </submittedName>
</protein>
<feature type="transmembrane region" description="Helical" evidence="1">
    <location>
        <begin position="242"/>
        <end position="259"/>
    </location>
</feature>
<dbReference type="EMBL" id="CP114063">
    <property type="protein sequence ID" value="WAT24962.1"/>
    <property type="molecule type" value="Genomic_DNA"/>
</dbReference>
<accession>A0AA47G9S6</accession>
<dbReference type="InterPro" id="IPR009574">
    <property type="entry name" value="DUF1189"/>
</dbReference>
<feature type="transmembrane region" description="Helical" evidence="1">
    <location>
        <begin position="212"/>
        <end position="236"/>
    </location>
</feature>
<keyword evidence="1" id="KW-0472">Membrane</keyword>
<reference evidence="2" key="1">
    <citation type="submission" date="2022-12" db="EMBL/GenBank/DDBJ databases">
        <title>Whole genome sequence analysis of a duck derived balloon bacteium Aerococcus urinaeequi henan2020.</title>
        <authorList>
            <person name="Zhang H."/>
            <person name="Qiao H.X."/>
            <person name="Bian C.Z."/>
            <person name="Shu J.C."/>
        </authorList>
    </citation>
    <scope>NUCLEOTIDE SEQUENCE</scope>
    <source>
        <strain evidence="2">2020-HN-1</strain>
    </source>
</reference>
<proteinExistence type="predicted"/>
<dbReference type="Pfam" id="PF06691">
    <property type="entry name" value="DUF1189"/>
    <property type="match status" value="1"/>
</dbReference>
<sequence>MFPIHYVKDMFSPANIFYHRHLMTWWKSILVMVVWSIIMTWPFARSFEPVEDGTVNNAFEELQTIIPEETVSELSNFTYDNGAFQSDQSDIVIDGVQLQVVIFPSADNLDSYLKGTDKLLLILPDQFVYQTDQDTRYTANLPLDLNDYMTNNATFIESLRVSYQTEVNTQSKQILIMTRQLTIFILGLGGLMIIVSRLNILQKNKFHDLFSFQYCLGIVATAMGLPAIIAIIVGFYITSVSVMIPILWIGTIIMLYLSYRQTKFIRTDTI</sequence>
<feature type="transmembrane region" description="Helical" evidence="1">
    <location>
        <begin position="25"/>
        <end position="44"/>
    </location>
</feature>
<evidence type="ECO:0000256" key="1">
    <source>
        <dbReference type="SAM" id="Phobius"/>
    </source>
</evidence>
<keyword evidence="1" id="KW-0812">Transmembrane</keyword>
<dbReference type="Proteomes" id="UP001164714">
    <property type="component" value="Chromosome"/>
</dbReference>
<feature type="transmembrane region" description="Helical" evidence="1">
    <location>
        <begin position="181"/>
        <end position="200"/>
    </location>
</feature>
<dbReference type="AlphaFoldDB" id="A0AA47G9S6"/>
<evidence type="ECO:0000313" key="2">
    <source>
        <dbReference type="EMBL" id="WAT24962.1"/>
    </source>
</evidence>
<name>A0AA47G9S6_9LACT</name>
<dbReference type="RefSeq" id="WP_059134359.1">
    <property type="nucleotide sequence ID" value="NZ_CP114063.1"/>
</dbReference>
<evidence type="ECO:0000313" key="3">
    <source>
        <dbReference type="Proteomes" id="UP001164714"/>
    </source>
</evidence>